<dbReference type="Proteomes" id="UP000245911">
    <property type="component" value="Unassembled WGS sequence"/>
</dbReference>
<sequence>MFNKLNATIHGISKTMAILTGWAFLLLAIFMTFEAVSRKLGGPITGVSDSFASLVMVFGATWSLSYALAADNHVRIDVLTGVYSDGMKRLTLILALLTTSIYAAVLAWQAWNLAFASHARGAYLPGSLLEIQLVWPQAVGALGYSIMVLQGAVIIAAEFVKFKEQRA</sequence>
<dbReference type="OrthoDB" id="6160477at2"/>
<evidence type="ECO:0000313" key="9">
    <source>
        <dbReference type="EMBL" id="PVH30748.1"/>
    </source>
</evidence>
<feature type="transmembrane region" description="Helical" evidence="7">
    <location>
        <begin position="90"/>
        <end position="111"/>
    </location>
</feature>
<keyword evidence="10" id="KW-1185">Reference proteome</keyword>
<dbReference type="AlphaFoldDB" id="A0A2T8HZ85"/>
<feature type="transmembrane region" description="Helical" evidence="7">
    <location>
        <begin position="12"/>
        <end position="31"/>
    </location>
</feature>
<accession>A0A2T8HZ85</accession>
<comment type="caution">
    <text evidence="9">The sequence shown here is derived from an EMBL/GenBank/DDBJ whole genome shotgun (WGS) entry which is preliminary data.</text>
</comment>
<name>A0A2T8HZ85_9RHOB</name>
<evidence type="ECO:0000256" key="3">
    <source>
        <dbReference type="ARBA" id="ARBA00022475"/>
    </source>
</evidence>
<keyword evidence="2 7" id="KW-0813">Transport</keyword>
<dbReference type="Pfam" id="PF04290">
    <property type="entry name" value="DctQ"/>
    <property type="match status" value="1"/>
</dbReference>
<feature type="transmembrane region" description="Helical" evidence="7">
    <location>
        <begin position="51"/>
        <end position="69"/>
    </location>
</feature>
<evidence type="ECO:0000313" key="10">
    <source>
        <dbReference type="Proteomes" id="UP000245911"/>
    </source>
</evidence>
<dbReference type="InterPro" id="IPR055348">
    <property type="entry name" value="DctQ"/>
</dbReference>
<dbReference type="RefSeq" id="WP_116557170.1">
    <property type="nucleotide sequence ID" value="NZ_QDKM01000001.1"/>
</dbReference>
<dbReference type="EMBL" id="QDKM01000001">
    <property type="protein sequence ID" value="PVH30748.1"/>
    <property type="molecule type" value="Genomic_DNA"/>
</dbReference>
<dbReference type="GO" id="GO:0022857">
    <property type="term" value="F:transmembrane transporter activity"/>
    <property type="evidence" value="ECO:0007669"/>
    <property type="project" value="UniProtKB-UniRule"/>
</dbReference>
<evidence type="ECO:0000256" key="2">
    <source>
        <dbReference type="ARBA" id="ARBA00022448"/>
    </source>
</evidence>
<comment type="subcellular location">
    <subcellularLocation>
        <location evidence="7">Cell inner membrane</location>
        <topology evidence="7">Multi-pass membrane protein</topology>
    </subcellularLocation>
    <subcellularLocation>
        <location evidence="1">Cell membrane</location>
        <topology evidence="1">Multi-pass membrane protein</topology>
    </subcellularLocation>
</comment>
<keyword evidence="6 7" id="KW-0472">Membrane</keyword>
<proteinExistence type="inferred from homology"/>
<protein>
    <recommendedName>
        <fullName evidence="7">TRAP transporter small permease protein</fullName>
    </recommendedName>
</protein>
<evidence type="ECO:0000259" key="8">
    <source>
        <dbReference type="Pfam" id="PF04290"/>
    </source>
</evidence>
<comment type="similarity">
    <text evidence="7">Belongs to the TRAP transporter small permease family.</text>
</comment>
<organism evidence="9 10">
    <name type="scientific">Pararhodobacter oceanensis</name>
    <dbReference type="NCBI Taxonomy" id="2172121"/>
    <lineage>
        <taxon>Bacteria</taxon>
        <taxon>Pseudomonadati</taxon>
        <taxon>Pseudomonadota</taxon>
        <taxon>Alphaproteobacteria</taxon>
        <taxon>Rhodobacterales</taxon>
        <taxon>Paracoccaceae</taxon>
        <taxon>Pararhodobacter</taxon>
    </lineage>
</organism>
<evidence type="ECO:0000256" key="7">
    <source>
        <dbReference type="RuleBase" id="RU369079"/>
    </source>
</evidence>
<keyword evidence="5 7" id="KW-1133">Transmembrane helix</keyword>
<evidence type="ECO:0000256" key="4">
    <source>
        <dbReference type="ARBA" id="ARBA00022692"/>
    </source>
</evidence>
<dbReference type="GO" id="GO:0005886">
    <property type="term" value="C:plasma membrane"/>
    <property type="evidence" value="ECO:0007669"/>
    <property type="project" value="UniProtKB-SubCell"/>
</dbReference>
<evidence type="ECO:0000256" key="5">
    <source>
        <dbReference type="ARBA" id="ARBA00022989"/>
    </source>
</evidence>
<reference evidence="9 10" key="1">
    <citation type="submission" date="2018-04" db="EMBL/GenBank/DDBJ databases">
        <title>Pararhodobacter oceanense sp. nov., isolated from marine intertidal sediment.</title>
        <authorList>
            <person name="Wang X.-L."/>
            <person name="Du Z.-J."/>
        </authorList>
    </citation>
    <scope>NUCLEOTIDE SEQUENCE [LARGE SCALE GENOMIC DNA]</scope>
    <source>
        <strain evidence="9 10">AM505</strain>
    </source>
</reference>
<comment type="function">
    <text evidence="7">Part of the tripartite ATP-independent periplasmic (TRAP) transport system.</text>
</comment>
<comment type="subunit">
    <text evidence="7">The complex comprises the extracytoplasmic solute receptor protein and the two transmembrane proteins.</text>
</comment>
<gene>
    <name evidence="9" type="ORF">DDE20_04345</name>
</gene>
<evidence type="ECO:0000256" key="1">
    <source>
        <dbReference type="ARBA" id="ARBA00004651"/>
    </source>
</evidence>
<keyword evidence="4 7" id="KW-0812">Transmembrane</keyword>
<feature type="domain" description="Tripartite ATP-independent periplasmic transporters DctQ component" evidence="8">
    <location>
        <begin position="28"/>
        <end position="156"/>
    </location>
</feature>
<evidence type="ECO:0000256" key="6">
    <source>
        <dbReference type="ARBA" id="ARBA00023136"/>
    </source>
</evidence>
<feature type="transmembrane region" description="Helical" evidence="7">
    <location>
        <begin position="138"/>
        <end position="160"/>
    </location>
</feature>
<keyword evidence="7" id="KW-0997">Cell inner membrane</keyword>
<keyword evidence="3" id="KW-1003">Cell membrane</keyword>